<gene>
    <name evidence="5" type="ORF">HK097_004138</name>
</gene>
<dbReference type="SUPFAM" id="SSF52317">
    <property type="entry name" value="Class I glutamine amidotransferase-like"/>
    <property type="match status" value="1"/>
</dbReference>
<feature type="region of interest" description="Disordered" evidence="1">
    <location>
        <begin position="257"/>
        <end position="290"/>
    </location>
</feature>
<dbReference type="InterPro" id="IPR029062">
    <property type="entry name" value="Class_I_gatase-like"/>
</dbReference>
<protein>
    <recommendedName>
        <fullName evidence="7">Aminodeoxychorismate synthase</fullName>
    </recommendedName>
</protein>
<dbReference type="PRINTS" id="PR00095">
    <property type="entry name" value="ANTSNTHASEI"/>
</dbReference>
<sequence>MAVRYHSLVVSKEGLPDCLKVVAWTASESGSETVQGLRHVEKPLWGVQFHPESICTEVGQKIIENFRQLCVEHHLRIGFSTSDRTIPQSIAQLTVTPSPLQHPTDKARDSHSFVVSQKIVDVALNAETFFEHEYASHESAFWLDSAKLPITDSEGKDVTLPFDFVGGLVGYFGYEMKEETMPRRKASEESGHHFRIPSAVSTPDAAFIYADRIVVFDHLKKSVWLTCLVRRTGGVAEKDARGWMSRISASISRLQGNTDSSLAKHSTPQQSASSSAPPPQSTTSPPKCTLSHTKHSYIQKVHKSQSLICDGETYEVCLTTQIRCDLPTTLTTSAPSPFTFYRHLRKRNPAPYATFARFGKEVTIASSSPERYLKCERDGWVSMKPIKGTIKRAGLEDVEGGTVEEVEKEDERRMEVLRSNEKDRSENLMIVDLIRNDLNTIAEPRTVHVPALMKVESYATVHQLVSTIKGKLRNDLSAVDAVKHCFPPGSMTGAPKVRTVQLLEELEKMPRGPYSGAMGYFSLSGAADFNVLIRTAVFDEKGVSVGAGGAIVALSDAEAEFAEMLLKADSVLPRYVLLLIFHAFVHADAGL</sequence>
<organism evidence="5 6">
    <name type="scientific">Rhizophlyctis rosea</name>
    <dbReference type="NCBI Taxonomy" id="64517"/>
    <lineage>
        <taxon>Eukaryota</taxon>
        <taxon>Fungi</taxon>
        <taxon>Fungi incertae sedis</taxon>
        <taxon>Chytridiomycota</taxon>
        <taxon>Chytridiomycota incertae sedis</taxon>
        <taxon>Chytridiomycetes</taxon>
        <taxon>Rhizophlyctidales</taxon>
        <taxon>Rhizophlyctidaceae</taxon>
        <taxon>Rhizophlyctis</taxon>
    </lineage>
</organism>
<evidence type="ECO:0000259" key="2">
    <source>
        <dbReference type="Pfam" id="PF00117"/>
    </source>
</evidence>
<evidence type="ECO:0008006" key="7">
    <source>
        <dbReference type="Google" id="ProtNLM"/>
    </source>
</evidence>
<dbReference type="Gene3D" id="3.60.120.10">
    <property type="entry name" value="Anthranilate synthase"/>
    <property type="match status" value="1"/>
</dbReference>
<reference evidence="5" key="1">
    <citation type="submission" date="2020-05" db="EMBL/GenBank/DDBJ databases">
        <title>Phylogenomic resolution of chytrid fungi.</title>
        <authorList>
            <person name="Stajich J.E."/>
            <person name="Amses K."/>
            <person name="Simmons R."/>
            <person name="Seto K."/>
            <person name="Myers J."/>
            <person name="Bonds A."/>
            <person name="Quandt C.A."/>
            <person name="Barry K."/>
            <person name="Liu P."/>
            <person name="Grigoriev I."/>
            <person name="Longcore J.E."/>
            <person name="James T.Y."/>
        </authorList>
    </citation>
    <scope>NUCLEOTIDE SEQUENCE</scope>
    <source>
        <strain evidence="5">JEL0318</strain>
    </source>
</reference>
<dbReference type="EMBL" id="JADGJD010000202">
    <property type="protein sequence ID" value="KAJ3053500.1"/>
    <property type="molecule type" value="Genomic_DNA"/>
</dbReference>
<dbReference type="GO" id="GO:0005737">
    <property type="term" value="C:cytoplasm"/>
    <property type="evidence" value="ECO:0007669"/>
    <property type="project" value="TreeGrafter"/>
</dbReference>
<dbReference type="InterPro" id="IPR006805">
    <property type="entry name" value="Anth_synth_I_N"/>
</dbReference>
<evidence type="ECO:0000313" key="6">
    <source>
        <dbReference type="Proteomes" id="UP001212841"/>
    </source>
</evidence>
<comment type="caution">
    <text evidence="5">The sequence shown here is derived from an EMBL/GenBank/DDBJ whole genome shotgun (WGS) entry which is preliminary data.</text>
</comment>
<evidence type="ECO:0000313" key="5">
    <source>
        <dbReference type="EMBL" id="KAJ3053500.1"/>
    </source>
</evidence>
<dbReference type="GO" id="GO:0046820">
    <property type="term" value="F:4-amino-4-deoxychorismate synthase activity"/>
    <property type="evidence" value="ECO:0007669"/>
    <property type="project" value="TreeGrafter"/>
</dbReference>
<feature type="domain" description="Chorismate-utilising enzyme C-terminal" evidence="3">
    <location>
        <begin position="294"/>
        <end position="567"/>
    </location>
</feature>
<accession>A0AAD5X6K8</accession>
<name>A0AAD5X6K8_9FUNG</name>
<dbReference type="Pfam" id="PF00425">
    <property type="entry name" value="Chorismate_bind"/>
    <property type="match status" value="1"/>
</dbReference>
<dbReference type="GO" id="GO:0000162">
    <property type="term" value="P:L-tryptophan biosynthetic process"/>
    <property type="evidence" value="ECO:0007669"/>
    <property type="project" value="TreeGrafter"/>
</dbReference>
<feature type="domain" description="Glutamine amidotransferase" evidence="2">
    <location>
        <begin position="3"/>
        <end position="66"/>
    </location>
</feature>
<dbReference type="Pfam" id="PF00117">
    <property type="entry name" value="GATase"/>
    <property type="match status" value="1"/>
</dbReference>
<dbReference type="InterPro" id="IPR015890">
    <property type="entry name" value="Chorismate_C"/>
</dbReference>
<dbReference type="PANTHER" id="PTHR11236:SF18">
    <property type="entry name" value="AMINODEOXYCHORISMATE SYNTHASE"/>
    <property type="match status" value="1"/>
</dbReference>
<evidence type="ECO:0000256" key="1">
    <source>
        <dbReference type="SAM" id="MobiDB-lite"/>
    </source>
</evidence>
<evidence type="ECO:0000259" key="4">
    <source>
        <dbReference type="Pfam" id="PF04715"/>
    </source>
</evidence>
<feature type="compositionally biased region" description="Low complexity" evidence="1">
    <location>
        <begin position="266"/>
        <end position="286"/>
    </location>
</feature>
<dbReference type="InterPro" id="IPR005801">
    <property type="entry name" value="ADC_synthase"/>
</dbReference>
<proteinExistence type="predicted"/>
<dbReference type="PANTHER" id="PTHR11236">
    <property type="entry name" value="AMINOBENZOATE/ANTHRANILATE SYNTHASE"/>
    <property type="match status" value="1"/>
</dbReference>
<keyword evidence="6" id="KW-1185">Reference proteome</keyword>
<dbReference type="GO" id="GO:0008153">
    <property type="term" value="P:4-aminobenzoate biosynthetic process"/>
    <property type="evidence" value="ECO:0007669"/>
    <property type="project" value="TreeGrafter"/>
</dbReference>
<dbReference type="Proteomes" id="UP001212841">
    <property type="component" value="Unassembled WGS sequence"/>
</dbReference>
<dbReference type="Pfam" id="PF04715">
    <property type="entry name" value="Anth_synt_I_N"/>
    <property type="match status" value="1"/>
</dbReference>
<evidence type="ECO:0000259" key="3">
    <source>
        <dbReference type="Pfam" id="PF00425"/>
    </source>
</evidence>
<dbReference type="AlphaFoldDB" id="A0AAD5X6K8"/>
<dbReference type="SUPFAM" id="SSF56322">
    <property type="entry name" value="ADC synthase"/>
    <property type="match status" value="1"/>
</dbReference>
<dbReference type="Gene3D" id="3.40.50.880">
    <property type="match status" value="1"/>
</dbReference>
<dbReference type="PROSITE" id="PS51273">
    <property type="entry name" value="GATASE_TYPE_1"/>
    <property type="match status" value="1"/>
</dbReference>
<feature type="domain" description="Anthranilate synthase component I N-terminal" evidence="4">
    <location>
        <begin position="157"/>
        <end position="225"/>
    </location>
</feature>
<dbReference type="InterPro" id="IPR017926">
    <property type="entry name" value="GATASE"/>
</dbReference>
<dbReference type="InterPro" id="IPR019999">
    <property type="entry name" value="Anth_synth_I-like"/>
</dbReference>